<name>A0ACC2E7G0_DIPCM</name>
<dbReference type="Proteomes" id="UP001162992">
    <property type="component" value="Chromosome 3"/>
</dbReference>
<accession>A0ACC2E7G0</accession>
<comment type="caution">
    <text evidence="1">The sequence shown here is derived from an EMBL/GenBank/DDBJ whole genome shotgun (WGS) entry which is preliminary data.</text>
</comment>
<sequence>MIYQTTNAHFTVRIRLISDQLVSQRPSVGCFFSKKSDLPCLRRCLQICALSTANQGLPHGPTACPLPATYQFVCKKERQTHIFVCSLTVCLRPYIICCSHLQMIFVA</sequence>
<proteinExistence type="predicted"/>
<keyword evidence="2" id="KW-1185">Reference proteome</keyword>
<evidence type="ECO:0000313" key="1">
    <source>
        <dbReference type="EMBL" id="KAJ7562426.1"/>
    </source>
</evidence>
<gene>
    <name evidence="1" type="ORF">O6H91_03G068600</name>
</gene>
<dbReference type="EMBL" id="CM055094">
    <property type="protein sequence ID" value="KAJ7562426.1"/>
    <property type="molecule type" value="Genomic_DNA"/>
</dbReference>
<protein>
    <submittedName>
        <fullName evidence="1">Uncharacterized protein</fullName>
    </submittedName>
</protein>
<evidence type="ECO:0000313" key="2">
    <source>
        <dbReference type="Proteomes" id="UP001162992"/>
    </source>
</evidence>
<organism evidence="1 2">
    <name type="scientific">Diphasiastrum complanatum</name>
    <name type="common">Issler's clubmoss</name>
    <name type="synonym">Lycopodium complanatum</name>
    <dbReference type="NCBI Taxonomy" id="34168"/>
    <lineage>
        <taxon>Eukaryota</taxon>
        <taxon>Viridiplantae</taxon>
        <taxon>Streptophyta</taxon>
        <taxon>Embryophyta</taxon>
        <taxon>Tracheophyta</taxon>
        <taxon>Lycopodiopsida</taxon>
        <taxon>Lycopodiales</taxon>
        <taxon>Lycopodiaceae</taxon>
        <taxon>Lycopodioideae</taxon>
        <taxon>Diphasiastrum</taxon>
    </lineage>
</organism>
<reference evidence="2" key="1">
    <citation type="journal article" date="2024" name="Proc. Natl. Acad. Sci. U.S.A.">
        <title>Extraordinary preservation of gene collinearity over three hundred million years revealed in homosporous lycophytes.</title>
        <authorList>
            <person name="Li C."/>
            <person name="Wickell D."/>
            <person name="Kuo L.Y."/>
            <person name="Chen X."/>
            <person name="Nie B."/>
            <person name="Liao X."/>
            <person name="Peng D."/>
            <person name="Ji J."/>
            <person name="Jenkins J."/>
            <person name="Williams M."/>
            <person name="Shu S."/>
            <person name="Plott C."/>
            <person name="Barry K."/>
            <person name="Rajasekar S."/>
            <person name="Grimwood J."/>
            <person name="Han X."/>
            <person name="Sun S."/>
            <person name="Hou Z."/>
            <person name="He W."/>
            <person name="Dai G."/>
            <person name="Sun C."/>
            <person name="Schmutz J."/>
            <person name="Leebens-Mack J.H."/>
            <person name="Li F.W."/>
            <person name="Wang L."/>
        </authorList>
    </citation>
    <scope>NUCLEOTIDE SEQUENCE [LARGE SCALE GENOMIC DNA]</scope>
    <source>
        <strain evidence="2">cv. PW_Plant_1</strain>
    </source>
</reference>